<dbReference type="Gene3D" id="1.10.287.70">
    <property type="match status" value="1"/>
</dbReference>
<dbReference type="Pfam" id="PF07885">
    <property type="entry name" value="Ion_trans_2"/>
    <property type="match status" value="1"/>
</dbReference>
<dbReference type="InterPro" id="IPR013099">
    <property type="entry name" value="K_chnl_dom"/>
</dbReference>
<accession>A0AA40KL32</accession>
<gene>
    <name evidence="10" type="ORF">K0M31_007074</name>
</gene>
<evidence type="ECO:0000256" key="7">
    <source>
        <dbReference type="ARBA" id="ARBA00023303"/>
    </source>
</evidence>
<sequence>MDVPLFPAPPILGGVATPVSDVIDVAKLTPVSLSAVTCTRKQYVEKKMHRALKIHKIRHSTHRNLVHPKSKDQIECRVTKFHITMTEQQRHDETEDDNDVVFAIDTPTTISEEISPRNKTITNSEKSTKSIAIQTIVGLPLRLRVLPSVRDIVEEKDVDSSNVKGFSKIWKHIRFLGRLSLSLFGLIWLLTIWTIVGAVAFCAIEGPREREQVVKLKNMQKDLAVGLATELRQLRTEKKEDVEPLWSNKVHQYVEKHEELLLMAVNSGYGENGNSGQLWTFPGCILFALSLLTTLGNLDLDSSFGAPVPRTTIGRTVTVIFAAIGIPAHFLLIMNLGLLLAVRLQRHAIARKFKGYDPTDLSYLPPVPKWVKIVPFVCVVSYYLLGVLCFGVVRSRPIAASVLFPLDFTAAGGLSTIVGYVRILYGLYLEGAVTIAAIAVAVLGVSTTQNLTNIGLKYGLLIEA</sequence>
<dbReference type="AlphaFoldDB" id="A0AA40KL32"/>
<evidence type="ECO:0000256" key="3">
    <source>
        <dbReference type="ARBA" id="ARBA00022692"/>
    </source>
</evidence>
<reference evidence="10" key="1">
    <citation type="submission" date="2021-10" db="EMBL/GenBank/DDBJ databases">
        <title>Melipona bicolor Genome sequencing and assembly.</title>
        <authorList>
            <person name="Araujo N.S."/>
            <person name="Arias M.C."/>
        </authorList>
    </citation>
    <scope>NUCLEOTIDE SEQUENCE</scope>
    <source>
        <strain evidence="10">USP_2M_L1-L4_2017</strain>
        <tissue evidence="10">Whole body</tissue>
    </source>
</reference>
<feature type="domain" description="Potassium channel" evidence="9">
    <location>
        <begin position="275"/>
        <end position="337"/>
    </location>
</feature>
<keyword evidence="3 8" id="KW-0812">Transmembrane</keyword>
<evidence type="ECO:0000256" key="6">
    <source>
        <dbReference type="ARBA" id="ARBA00023136"/>
    </source>
</evidence>
<keyword evidence="7" id="KW-0407">Ion channel</keyword>
<evidence type="ECO:0000313" key="11">
    <source>
        <dbReference type="Proteomes" id="UP001177670"/>
    </source>
</evidence>
<feature type="transmembrane region" description="Helical" evidence="8">
    <location>
        <begin position="427"/>
        <end position="446"/>
    </location>
</feature>
<dbReference type="GO" id="GO:0005886">
    <property type="term" value="C:plasma membrane"/>
    <property type="evidence" value="ECO:0007669"/>
    <property type="project" value="TreeGrafter"/>
</dbReference>
<dbReference type="PANTHER" id="PTHR11003:SF87">
    <property type="entry name" value="POTASSIUM CHANNEL DOMAIN-CONTAINING PROTEIN"/>
    <property type="match status" value="1"/>
</dbReference>
<evidence type="ECO:0000313" key="10">
    <source>
        <dbReference type="EMBL" id="KAK1124048.1"/>
    </source>
</evidence>
<dbReference type="SUPFAM" id="SSF81324">
    <property type="entry name" value="Voltage-gated potassium channels"/>
    <property type="match status" value="1"/>
</dbReference>
<evidence type="ECO:0000256" key="8">
    <source>
        <dbReference type="SAM" id="Phobius"/>
    </source>
</evidence>
<dbReference type="GO" id="GO:0015271">
    <property type="term" value="F:outward rectifier potassium channel activity"/>
    <property type="evidence" value="ECO:0007669"/>
    <property type="project" value="TreeGrafter"/>
</dbReference>
<keyword evidence="4 8" id="KW-1133">Transmembrane helix</keyword>
<dbReference type="Proteomes" id="UP001177670">
    <property type="component" value="Unassembled WGS sequence"/>
</dbReference>
<feature type="transmembrane region" description="Helical" evidence="8">
    <location>
        <begin position="318"/>
        <end position="342"/>
    </location>
</feature>
<dbReference type="GO" id="GO:0030322">
    <property type="term" value="P:stabilization of membrane potential"/>
    <property type="evidence" value="ECO:0007669"/>
    <property type="project" value="TreeGrafter"/>
</dbReference>
<evidence type="ECO:0000256" key="1">
    <source>
        <dbReference type="ARBA" id="ARBA00004141"/>
    </source>
</evidence>
<evidence type="ECO:0000256" key="5">
    <source>
        <dbReference type="ARBA" id="ARBA00023065"/>
    </source>
</evidence>
<proteinExistence type="predicted"/>
<dbReference type="InterPro" id="IPR003280">
    <property type="entry name" value="2pore_dom_K_chnl"/>
</dbReference>
<feature type="transmembrane region" description="Helical" evidence="8">
    <location>
        <begin position="399"/>
        <end position="420"/>
    </location>
</feature>
<keyword evidence="2" id="KW-0813">Transport</keyword>
<keyword evidence="6 8" id="KW-0472">Membrane</keyword>
<comment type="caution">
    <text evidence="10">The sequence shown here is derived from an EMBL/GenBank/DDBJ whole genome shotgun (WGS) entry which is preliminary data.</text>
</comment>
<keyword evidence="5" id="KW-0406">Ion transport</keyword>
<name>A0AA40KL32_9HYME</name>
<feature type="transmembrane region" description="Helical" evidence="8">
    <location>
        <begin position="373"/>
        <end position="393"/>
    </location>
</feature>
<dbReference type="EMBL" id="JAHYIQ010000019">
    <property type="protein sequence ID" value="KAK1124048.1"/>
    <property type="molecule type" value="Genomic_DNA"/>
</dbReference>
<protein>
    <recommendedName>
        <fullName evidence="9">Potassium channel domain-containing protein</fullName>
    </recommendedName>
</protein>
<dbReference type="GO" id="GO:0022841">
    <property type="term" value="F:potassium ion leak channel activity"/>
    <property type="evidence" value="ECO:0007669"/>
    <property type="project" value="TreeGrafter"/>
</dbReference>
<evidence type="ECO:0000259" key="9">
    <source>
        <dbReference type="Pfam" id="PF07885"/>
    </source>
</evidence>
<evidence type="ECO:0000256" key="4">
    <source>
        <dbReference type="ARBA" id="ARBA00022989"/>
    </source>
</evidence>
<keyword evidence="11" id="KW-1185">Reference proteome</keyword>
<organism evidence="10 11">
    <name type="scientific">Melipona bicolor</name>
    <dbReference type="NCBI Taxonomy" id="60889"/>
    <lineage>
        <taxon>Eukaryota</taxon>
        <taxon>Metazoa</taxon>
        <taxon>Ecdysozoa</taxon>
        <taxon>Arthropoda</taxon>
        <taxon>Hexapoda</taxon>
        <taxon>Insecta</taxon>
        <taxon>Pterygota</taxon>
        <taxon>Neoptera</taxon>
        <taxon>Endopterygota</taxon>
        <taxon>Hymenoptera</taxon>
        <taxon>Apocrita</taxon>
        <taxon>Aculeata</taxon>
        <taxon>Apoidea</taxon>
        <taxon>Anthophila</taxon>
        <taxon>Apidae</taxon>
        <taxon>Melipona</taxon>
    </lineage>
</organism>
<feature type="transmembrane region" description="Helical" evidence="8">
    <location>
        <begin position="181"/>
        <end position="204"/>
    </location>
</feature>
<comment type="subcellular location">
    <subcellularLocation>
        <location evidence="1">Membrane</location>
        <topology evidence="1">Multi-pass membrane protein</topology>
    </subcellularLocation>
</comment>
<evidence type="ECO:0000256" key="2">
    <source>
        <dbReference type="ARBA" id="ARBA00022448"/>
    </source>
</evidence>
<dbReference type="PANTHER" id="PTHR11003">
    <property type="entry name" value="POTASSIUM CHANNEL, SUBFAMILY K"/>
    <property type="match status" value="1"/>
</dbReference>